<dbReference type="GO" id="GO:0016829">
    <property type="term" value="F:lyase activity"/>
    <property type="evidence" value="ECO:0007669"/>
    <property type="project" value="UniProtKB-KW"/>
</dbReference>
<evidence type="ECO:0000313" key="10">
    <source>
        <dbReference type="Proteomes" id="UP000240708"/>
    </source>
</evidence>
<evidence type="ECO:0000256" key="5">
    <source>
        <dbReference type="ARBA" id="ARBA00023124"/>
    </source>
</evidence>
<comment type="similarity">
    <text evidence="1 8">Belongs to the SOS response-associated peptidase family.</text>
</comment>
<keyword evidence="6" id="KW-0238">DNA-binding</keyword>
<organism evidence="9 10">
    <name type="scientific">Cecembia rubra</name>
    <dbReference type="NCBI Taxonomy" id="1485585"/>
    <lineage>
        <taxon>Bacteria</taxon>
        <taxon>Pseudomonadati</taxon>
        <taxon>Bacteroidota</taxon>
        <taxon>Cytophagia</taxon>
        <taxon>Cytophagales</taxon>
        <taxon>Cyclobacteriaceae</taxon>
        <taxon>Cecembia</taxon>
    </lineage>
</organism>
<evidence type="ECO:0000256" key="6">
    <source>
        <dbReference type="ARBA" id="ARBA00023125"/>
    </source>
</evidence>
<dbReference type="GO" id="GO:0106300">
    <property type="term" value="P:protein-DNA covalent cross-linking repair"/>
    <property type="evidence" value="ECO:0007669"/>
    <property type="project" value="InterPro"/>
</dbReference>
<evidence type="ECO:0000256" key="8">
    <source>
        <dbReference type="RuleBase" id="RU364100"/>
    </source>
</evidence>
<evidence type="ECO:0000256" key="4">
    <source>
        <dbReference type="ARBA" id="ARBA00022801"/>
    </source>
</evidence>
<dbReference type="GO" id="GO:0003697">
    <property type="term" value="F:single-stranded DNA binding"/>
    <property type="evidence" value="ECO:0007669"/>
    <property type="project" value="InterPro"/>
</dbReference>
<dbReference type="Pfam" id="PF02586">
    <property type="entry name" value="SRAP"/>
    <property type="match status" value="1"/>
</dbReference>
<dbReference type="AlphaFoldDB" id="A0A2P8E632"/>
<name>A0A2P8E632_9BACT</name>
<dbReference type="PANTHER" id="PTHR13604">
    <property type="entry name" value="DC12-RELATED"/>
    <property type="match status" value="1"/>
</dbReference>
<dbReference type="PANTHER" id="PTHR13604:SF0">
    <property type="entry name" value="ABASIC SITE PROCESSING PROTEIN HMCES"/>
    <property type="match status" value="1"/>
</dbReference>
<dbReference type="Gene3D" id="3.90.1680.10">
    <property type="entry name" value="SOS response associated peptidase-like"/>
    <property type="match status" value="1"/>
</dbReference>
<evidence type="ECO:0000256" key="7">
    <source>
        <dbReference type="ARBA" id="ARBA00023239"/>
    </source>
</evidence>
<keyword evidence="5" id="KW-0190">Covalent protein-DNA linkage</keyword>
<keyword evidence="2 8" id="KW-0645">Protease</keyword>
<evidence type="ECO:0000313" key="9">
    <source>
        <dbReference type="EMBL" id="PSL04920.1"/>
    </source>
</evidence>
<proteinExistence type="inferred from homology"/>
<dbReference type="EMBL" id="PYGF01000004">
    <property type="protein sequence ID" value="PSL04920.1"/>
    <property type="molecule type" value="Genomic_DNA"/>
</dbReference>
<comment type="caution">
    <text evidence="9">The sequence shown here is derived from an EMBL/GenBank/DDBJ whole genome shotgun (WGS) entry which is preliminary data.</text>
</comment>
<dbReference type="GO" id="GO:0008233">
    <property type="term" value="F:peptidase activity"/>
    <property type="evidence" value="ECO:0007669"/>
    <property type="project" value="UniProtKB-KW"/>
</dbReference>
<dbReference type="InterPro" id="IPR003738">
    <property type="entry name" value="SRAP"/>
</dbReference>
<dbReference type="RefSeq" id="WP_106566971.1">
    <property type="nucleotide sequence ID" value="NZ_JAUVYL010000150.1"/>
</dbReference>
<dbReference type="Proteomes" id="UP000240708">
    <property type="component" value="Unassembled WGS sequence"/>
</dbReference>
<accession>A0A2P8E632</accession>
<dbReference type="SUPFAM" id="SSF143081">
    <property type="entry name" value="BB1717-like"/>
    <property type="match status" value="1"/>
</dbReference>
<gene>
    <name evidence="9" type="ORF">CLV48_10494</name>
</gene>
<keyword evidence="3" id="KW-0227">DNA damage</keyword>
<dbReference type="GO" id="GO:0006508">
    <property type="term" value="P:proteolysis"/>
    <property type="evidence" value="ECO:0007669"/>
    <property type="project" value="UniProtKB-KW"/>
</dbReference>
<protein>
    <recommendedName>
        <fullName evidence="8">Abasic site processing protein</fullName>
        <ecNumber evidence="8">3.4.-.-</ecNumber>
    </recommendedName>
</protein>
<dbReference type="EC" id="3.4.-.-" evidence="8"/>
<evidence type="ECO:0000256" key="2">
    <source>
        <dbReference type="ARBA" id="ARBA00022670"/>
    </source>
</evidence>
<keyword evidence="7" id="KW-0456">Lyase</keyword>
<evidence type="ECO:0000256" key="3">
    <source>
        <dbReference type="ARBA" id="ARBA00022763"/>
    </source>
</evidence>
<sequence length="233" mass="26917">MCGRYSLSKSKIQLEERFQAEMLGEFNPRYNIAPTQLVPVITSDSPKGFSFFYWGITPDFGKNKPVSQKFINAKAETVHEKISFKNSFLKRRCLVPADGFFEWKRLGKKTKIPYRFTLANEEAFAFAGIWEEYENEFGESNHTFLILTTESNSLVSEVHDRMPVILKKEDEKKWLDTYRSQEDLIKLLTPYQVDEMLSYTVSPLVNSVSNDSPSIIRKTSAPIDQFGNYTLFG</sequence>
<keyword evidence="4 8" id="KW-0378">Hydrolase</keyword>
<reference evidence="9 10" key="1">
    <citation type="submission" date="2018-03" db="EMBL/GenBank/DDBJ databases">
        <title>Genomic Encyclopedia of Archaeal and Bacterial Type Strains, Phase II (KMG-II): from individual species to whole genera.</title>
        <authorList>
            <person name="Goeker M."/>
        </authorList>
    </citation>
    <scope>NUCLEOTIDE SEQUENCE [LARGE SCALE GENOMIC DNA]</scope>
    <source>
        <strain evidence="9 10">DSM 28057</strain>
    </source>
</reference>
<keyword evidence="10" id="KW-1185">Reference proteome</keyword>
<dbReference type="OrthoDB" id="9782620at2"/>
<dbReference type="InterPro" id="IPR036590">
    <property type="entry name" value="SRAP-like"/>
</dbReference>
<evidence type="ECO:0000256" key="1">
    <source>
        <dbReference type="ARBA" id="ARBA00008136"/>
    </source>
</evidence>